<name>A0A9N8DMG8_9STRA</name>
<dbReference type="Proteomes" id="UP001153069">
    <property type="component" value="Unassembled WGS sequence"/>
</dbReference>
<evidence type="ECO:0000313" key="2">
    <source>
        <dbReference type="Proteomes" id="UP001153069"/>
    </source>
</evidence>
<gene>
    <name evidence="1" type="ORF">SEMRO_243_G096830.1</name>
</gene>
<keyword evidence="2" id="KW-1185">Reference proteome</keyword>
<proteinExistence type="predicted"/>
<reference evidence="1" key="1">
    <citation type="submission" date="2020-06" db="EMBL/GenBank/DDBJ databases">
        <authorList>
            <consortium name="Plant Systems Biology data submission"/>
        </authorList>
    </citation>
    <scope>NUCLEOTIDE SEQUENCE</scope>
    <source>
        <strain evidence="1">D6</strain>
    </source>
</reference>
<evidence type="ECO:0000313" key="1">
    <source>
        <dbReference type="EMBL" id="CAB9505772.1"/>
    </source>
</evidence>
<sequence>MPFVQIAWLPKACRTAAVRKDVADAIIKAMVSVKAADISPDNLVVRFSESVDGFPLPKGHSANPDLQAPQKPGAEAFLAEK</sequence>
<accession>A0A9N8DMG8</accession>
<protein>
    <submittedName>
        <fullName evidence="1">DSBA-like thioredoxin domain</fullName>
    </submittedName>
</protein>
<dbReference type="OrthoDB" id="35315at2759"/>
<comment type="caution">
    <text evidence="1">The sequence shown here is derived from an EMBL/GenBank/DDBJ whole genome shotgun (WGS) entry which is preliminary data.</text>
</comment>
<dbReference type="EMBL" id="CAICTM010000242">
    <property type="protein sequence ID" value="CAB9505772.1"/>
    <property type="molecule type" value="Genomic_DNA"/>
</dbReference>
<organism evidence="1 2">
    <name type="scientific">Seminavis robusta</name>
    <dbReference type="NCBI Taxonomy" id="568900"/>
    <lineage>
        <taxon>Eukaryota</taxon>
        <taxon>Sar</taxon>
        <taxon>Stramenopiles</taxon>
        <taxon>Ochrophyta</taxon>
        <taxon>Bacillariophyta</taxon>
        <taxon>Bacillariophyceae</taxon>
        <taxon>Bacillariophycidae</taxon>
        <taxon>Naviculales</taxon>
        <taxon>Naviculaceae</taxon>
        <taxon>Seminavis</taxon>
    </lineage>
</organism>
<dbReference type="AlphaFoldDB" id="A0A9N8DMG8"/>